<keyword evidence="3" id="KW-1185">Reference proteome</keyword>
<dbReference type="STRING" id="1122155.SAMN02745158_00750"/>
<dbReference type="OrthoDB" id="2062630at2"/>
<reference evidence="2 3" key="1">
    <citation type="submission" date="2016-11" db="EMBL/GenBank/DDBJ databases">
        <authorList>
            <person name="Jaros S."/>
            <person name="Januszkiewicz K."/>
            <person name="Wedrychowicz H."/>
        </authorList>
    </citation>
    <scope>NUCLEOTIDE SEQUENCE [LARGE SCALE GENOMIC DNA]</scope>
    <source>
        <strain evidence="2 3">DSM 17459</strain>
    </source>
</reference>
<evidence type="ECO:0000256" key="1">
    <source>
        <dbReference type="SAM" id="Phobius"/>
    </source>
</evidence>
<dbReference type="AlphaFoldDB" id="A0A1M4U608"/>
<sequence>MSDLYSEFLVKKQSTGKDMAVKIGMLALTVVAVFSGIMIHPLLFIAAIGLGVADYFVFPNLDLEYEYLYVNGELDIDRIAAKTKRKKVKSLDTGKMEILAPVKSHRMDYYNNNSRLKVLDYSSQDPSHKIYAMIIPDGQELCKVLLEFDEKMLSNIQKSNPRKVFMD</sequence>
<keyword evidence="1" id="KW-0812">Transmembrane</keyword>
<dbReference type="Pfam" id="PF19601">
    <property type="entry name" value="DUF6106"/>
    <property type="match status" value="1"/>
</dbReference>
<dbReference type="EMBL" id="FQVI01000002">
    <property type="protein sequence ID" value="SHE52118.1"/>
    <property type="molecule type" value="Genomic_DNA"/>
</dbReference>
<evidence type="ECO:0000313" key="2">
    <source>
        <dbReference type="EMBL" id="SHE52118.1"/>
    </source>
</evidence>
<dbReference type="RefSeq" id="WP_072849110.1">
    <property type="nucleotide sequence ID" value="NZ_FQVI01000002.1"/>
</dbReference>
<evidence type="ECO:0000313" key="3">
    <source>
        <dbReference type="Proteomes" id="UP000184245"/>
    </source>
</evidence>
<gene>
    <name evidence="2" type="ORF">SAMN02745158_00750</name>
</gene>
<organism evidence="2 3">
    <name type="scientific">Lactonifactor longoviformis DSM 17459</name>
    <dbReference type="NCBI Taxonomy" id="1122155"/>
    <lineage>
        <taxon>Bacteria</taxon>
        <taxon>Bacillati</taxon>
        <taxon>Bacillota</taxon>
        <taxon>Clostridia</taxon>
        <taxon>Eubacteriales</taxon>
        <taxon>Clostridiaceae</taxon>
        <taxon>Lactonifactor</taxon>
    </lineage>
</organism>
<keyword evidence="1" id="KW-1133">Transmembrane helix</keyword>
<keyword evidence="1" id="KW-0472">Membrane</keyword>
<name>A0A1M4U608_9CLOT</name>
<protein>
    <submittedName>
        <fullName evidence="2">Uncharacterized protein</fullName>
    </submittedName>
</protein>
<proteinExistence type="predicted"/>
<feature type="transmembrane region" description="Helical" evidence="1">
    <location>
        <begin position="20"/>
        <end position="53"/>
    </location>
</feature>
<accession>A0A1M4U608</accession>
<dbReference type="Proteomes" id="UP000184245">
    <property type="component" value="Unassembled WGS sequence"/>
</dbReference>
<dbReference type="InterPro" id="IPR046088">
    <property type="entry name" value="DUF6106"/>
</dbReference>